<dbReference type="Proteomes" id="UP000066480">
    <property type="component" value="Chromosome"/>
</dbReference>
<sequence length="339" mass="35157">MRTVLSHIAVPVLMGLVMAVAYLGGFHKPAPHDIPLAVVGPTQQVQPVADNLQRALGDGVDVRIVPTVDEATRQLQHLDLSGAYVPGTASAEMLSASGASDTTRSVVNQIGSAAALKQGVPLKTVDVAPVTANDPVGQNGFFFLVALTVGAYATSIAIGAAASSHPMRRRAALAAGAAVVIPTLSLAIARFGYGMFADNLTAVWGISVLYAAAILFIGVGLHPVIGRFSTLVYSAVFVALNFTSSGGVFAPELQPTFFGWLHSFWIGAGFIDSVRRIMYFPNVGIGGLVAILIGWFALGLACLALGNAVEHRRALAAAPAEESALSAETLEELEEDVAV</sequence>
<dbReference type="AlphaFoldDB" id="A0A0K1JPA2"/>
<dbReference type="OrthoDB" id="3288304at2"/>
<dbReference type="STRING" id="571913.VV02_01735"/>
<proteinExistence type="predicted"/>
<feature type="transmembrane region" description="Helical" evidence="1">
    <location>
        <begin position="231"/>
        <end position="251"/>
    </location>
</feature>
<keyword evidence="1" id="KW-0472">Membrane</keyword>
<name>A0A0K1JPA2_9MICO</name>
<feature type="transmembrane region" description="Helical" evidence="1">
    <location>
        <begin position="202"/>
        <end position="224"/>
    </location>
</feature>
<accession>A0A0K1JPA2</accession>
<evidence type="ECO:0000256" key="1">
    <source>
        <dbReference type="SAM" id="Phobius"/>
    </source>
</evidence>
<feature type="transmembrane region" description="Helical" evidence="1">
    <location>
        <begin position="141"/>
        <end position="161"/>
    </location>
</feature>
<organism evidence="2 3">
    <name type="scientific">Luteipulveratus mongoliensis</name>
    <dbReference type="NCBI Taxonomy" id="571913"/>
    <lineage>
        <taxon>Bacteria</taxon>
        <taxon>Bacillati</taxon>
        <taxon>Actinomycetota</taxon>
        <taxon>Actinomycetes</taxon>
        <taxon>Micrococcales</taxon>
        <taxon>Dermacoccaceae</taxon>
        <taxon>Luteipulveratus</taxon>
    </lineage>
</organism>
<dbReference type="EMBL" id="CP011112">
    <property type="protein sequence ID" value="AKU18547.1"/>
    <property type="molecule type" value="Genomic_DNA"/>
</dbReference>
<keyword evidence="1" id="KW-1133">Transmembrane helix</keyword>
<keyword evidence="1" id="KW-0812">Transmembrane</keyword>
<evidence type="ECO:0000313" key="2">
    <source>
        <dbReference type="EMBL" id="AKU18547.1"/>
    </source>
</evidence>
<keyword evidence="3" id="KW-1185">Reference proteome</keyword>
<reference evidence="2 3" key="1">
    <citation type="submission" date="2015-03" db="EMBL/GenBank/DDBJ databases">
        <title>Luteipulveratus halotolerans sp. nov., a novel actinobacterium (Dermacoccaceae) from Sarawak, Malaysia.</title>
        <authorList>
            <person name="Juboi H."/>
            <person name="Basik A."/>
            <person name="Shamsul S.S."/>
            <person name="Arnold P."/>
            <person name="Schmitt E.K."/>
            <person name="Sanglier J.-J."/>
            <person name="Yeo T."/>
        </authorList>
    </citation>
    <scope>NUCLEOTIDE SEQUENCE [LARGE SCALE GENOMIC DNA]</scope>
    <source>
        <strain evidence="2 3">MN07-A0370</strain>
    </source>
</reference>
<gene>
    <name evidence="2" type="ORF">VV02_01735</name>
</gene>
<protein>
    <submittedName>
        <fullName evidence="2">Membrane protein</fullName>
    </submittedName>
</protein>
<evidence type="ECO:0000313" key="3">
    <source>
        <dbReference type="Proteomes" id="UP000066480"/>
    </source>
</evidence>
<dbReference type="PATRIC" id="fig|571913.6.peg.356"/>
<dbReference type="RefSeq" id="WP_157063219.1">
    <property type="nucleotide sequence ID" value="NZ_CP011112.1"/>
</dbReference>
<feature type="transmembrane region" description="Helical" evidence="1">
    <location>
        <begin position="173"/>
        <end position="196"/>
    </location>
</feature>
<dbReference type="KEGG" id="lmoi:VV02_01735"/>
<feature type="transmembrane region" description="Helical" evidence="1">
    <location>
        <begin position="286"/>
        <end position="306"/>
    </location>
</feature>